<gene>
    <name evidence="2" type="ORF">C3L33_09571</name>
</gene>
<dbReference type="PANTHER" id="PTHR34052">
    <property type="entry name" value="GLYCINE-RICH PROTEIN-LIKE"/>
    <property type="match status" value="1"/>
</dbReference>
<protein>
    <recommendedName>
        <fullName evidence="1">FKB95-like N-terminal Kelch domain-containing protein</fullName>
    </recommendedName>
</protein>
<organism evidence="2 3">
    <name type="scientific">Rhododendron williamsianum</name>
    <dbReference type="NCBI Taxonomy" id="262921"/>
    <lineage>
        <taxon>Eukaryota</taxon>
        <taxon>Viridiplantae</taxon>
        <taxon>Streptophyta</taxon>
        <taxon>Embryophyta</taxon>
        <taxon>Tracheophyta</taxon>
        <taxon>Spermatophyta</taxon>
        <taxon>Magnoliopsida</taxon>
        <taxon>eudicotyledons</taxon>
        <taxon>Gunneridae</taxon>
        <taxon>Pentapetalae</taxon>
        <taxon>asterids</taxon>
        <taxon>Ericales</taxon>
        <taxon>Ericaceae</taxon>
        <taxon>Ericoideae</taxon>
        <taxon>Rhodoreae</taxon>
        <taxon>Rhododendron</taxon>
    </lineage>
</organism>
<dbReference type="Pfam" id="PF25210">
    <property type="entry name" value="Kelch_FKB95"/>
    <property type="match status" value="1"/>
</dbReference>
<sequence>MFSASSSPSSSRSHEKTAYVRAINLNDEEMEFYSVPIYHDVSGGEDGSVRVLAPIKAPNVPLHGGFAAVDNKLYCIGGDPPSNYAYKLGSIYRPVRSLYSFDTSCRLPTKSSWKKRPSMRIGRVLPQTMVVHGKIFVFQGIDGPDPYPRPWAEVFDTKSGRWSSLSPPPQLPTGYGLFAVVALPDHGKIVVGSSADEFLYTYYVEDGSWERWDHKMVFGVPCNVVAVDTTLFWFHHCNLYAYDLVEKWSYSGRIKGLDKVVPLESLVPPNVGLFYPAVHHVAGNVFSLLCLEYFSGTHQATLLHCVKFSISVQGGEDVVDLNPTVMSAKAYAIQTPMSILDAVVMSYLGVVDWVDISKLRMFQASLMYDVGEVGVKNTLSQATAAASLDTLVSLQSIHDAGAYQGNIKMALRISPQNEMLIATSIDTTAGSVESGIRNDIADFEDIVRRVIRGTSAFIYITHPCFGMEKKRVLFKDMLWNIKKRNTIAFETMKFMNHPIDMSGRRADNPALLPTSVLFKGFNLQPVISSVLKYDPPSETTPPHNVYLLPNLGSFIKCDFKGAKLLAVKGLQGWSTPVLKYSWEMKMGLSLAQGLVLVVTVATILATSQAADTIVVGGSENWRFGCDFEGANLLANATQGSGSGFEYALVNPWRPLYFASSEGNGADCKDGLMKFFVVPLPRW</sequence>
<feature type="domain" description="FKB95-like N-terminal Kelch" evidence="1">
    <location>
        <begin position="50"/>
        <end position="263"/>
    </location>
</feature>
<dbReference type="EMBL" id="QEFC01001249">
    <property type="protein sequence ID" value="KAE9458526.1"/>
    <property type="molecule type" value="Genomic_DNA"/>
</dbReference>
<dbReference type="AlphaFoldDB" id="A0A6A4LD45"/>
<evidence type="ECO:0000259" key="1">
    <source>
        <dbReference type="Pfam" id="PF25210"/>
    </source>
</evidence>
<feature type="non-terminal residue" evidence="2">
    <location>
        <position position="1"/>
    </location>
</feature>
<dbReference type="InterPro" id="IPR057499">
    <property type="entry name" value="Kelch_FKB95"/>
</dbReference>
<dbReference type="SUPFAM" id="SSF117281">
    <property type="entry name" value="Kelch motif"/>
    <property type="match status" value="1"/>
</dbReference>
<dbReference type="Gene3D" id="2.120.10.80">
    <property type="entry name" value="Kelch-type beta propeller"/>
    <property type="match status" value="1"/>
</dbReference>
<name>A0A6A4LD45_9ERIC</name>
<accession>A0A6A4LD45</accession>
<reference evidence="2 3" key="1">
    <citation type="journal article" date="2019" name="Genome Biol. Evol.">
        <title>The Rhododendron genome and chromosomal organization provide insight into shared whole-genome duplications across the heath family (Ericaceae).</title>
        <authorList>
            <person name="Soza V.L."/>
            <person name="Lindsley D."/>
            <person name="Waalkes A."/>
            <person name="Ramage E."/>
            <person name="Patwardhan R.P."/>
            <person name="Burton J.N."/>
            <person name="Adey A."/>
            <person name="Kumar A."/>
            <person name="Qiu R."/>
            <person name="Shendure J."/>
            <person name="Hall B."/>
        </authorList>
    </citation>
    <scope>NUCLEOTIDE SEQUENCE [LARGE SCALE GENOMIC DNA]</scope>
    <source>
        <strain evidence="2">RSF 1966-606</strain>
    </source>
</reference>
<dbReference type="OrthoDB" id="1839683at2759"/>
<proteinExistence type="predicted"/>
<dbReference type="InterPro" id="IPR015915">
    <property type="entry name" value="Kelch-typ_b-propeller"/>
</dbReference>
<dbReference type="PANTHER" id="PTHR34052:SF2">
    <property type="entry name" value="PLASTOCYANIN-LIKE DOMAIN PROTEIN"/>
    <property type="match status" value="1"/>
</dbReference>
<comment type="caution">
    <text evidence="2">The sequence shown here is derived from an EMBL/GenBank/DDBJ whole genome shotgun (WGS) entry which is preliminary data.</text>
</comment>
<keyword evidence="3" id="KW-1185">Reference proteome</keyword>
<evidence type="ECO:0000313" key="3">
    <source>
        <dbReference type="Proteomes" id="UP000428333"/>
    </source>
</evidence>
<dbReference type="Proteomes" id="UP000428333">
    <property type="component" value="Linkage Group LG05"/>
</dbReference>
<evidence type="ECO:0000313" key="2">
    <source>
        <dbReference type="EMBL" id="KAE9458526.1"/>
    </source>
</evidence>